<feature type="transmembrane region" description="Helical" evidence="2">
    <location>
        <begin position="484"/>
        <end position="502"/>
    </location>
</feature>
<feature type="transmembrane region" description="Helical" evidence="2">
    <location>
        <begin position="441"/>
        <end position="464"/>
    </location>
</feature>
<sequence length="1009" mass="111702">MDKAEDEEINQNRPLSNEGDDNSNPPTDGNDNVNDKQSKSVNQSAKTADTVATNPTNFTDELSNKDDALTHQSSTSPFTTLSLTERRRKVQPPSMQTSKLPHNTLGKNSQRSETRQESDSLPYMVRERANSTPNLELAFPSSPPSTRGQFTPKLSSPLASRHPISASPELSEDSDMDERGNENRGLLTHNKPSITNQDHDYPLRDDKPSLLSGPFHVAMSKLWNNEFDEAEAILSMGKDDIPRWSATFLEAQLMKHVLSGQISDSDNPSLTNALILAEKVASRVNEGKDDFELSFSSFKSITRKYCLPSSSEDLPPSSRTNYRWDCDLALADILLFRAVFQVIGGSEIKGAFNLRKSWKLYSKVRDEIEKVKSEQGKTDGSSTSGNSRWSIGAPFGGRRGSFSSLVGFGLKSQVQNNQQDASVEGGTSGEVDKDVEDCLEFGIGLFYFVVSIVPGSFLSVLKAIGFNADREQGIKMLENCWKRCGIRAPFAALFLLVNYLFLPRGLVNPKPTLTRAGEIVEKALQKYPDTRFREAIDAISRGIKSCEKSNVNPTNFFFELGMTHIILLDLNNAKNILETLFYGNTTLYTGKYGSIRLHGSVRGSKRLDGTMRDKTEQQFQDFELRPFCGLCLAACYSIARPGEVGERVALDMLSQIHEMTSPPENNSSSVAGSIGLLGASASAFGFAGGLGNEKEKKASRYNKFATRHATRGINTNYVTPFLLFIILYLRRDLIYLPKDILERWSALLETTWANAKKPVDTDTNAVYLFFRGVFEKSLNPDSSVALSTFRECLSMEIGVVSETWVIPHCRYELAELLYKSRGSKEEAMEHFKWIIKGPRPISRGPALIRRDSSLSLQSLTSRSSDASASPASNTNYNPEKFKKYEFARTLKHRCTVALDQIRNGIVSPPGINPAGDQTISVEMPSNGSSAAVSGQLSNTLVNAYKSKPESESEDLDEGIVIGKTLSMKRRHKPSKSFSFVNRRESADGNSSDASSESKGKKKLAGFRFR</sequence>
<feature type="transmembrane region" description="Helical" evidence="2">
    <location>
        <begin position="712"/>
        <end position="729"/>
    </location>
</feature>
<gene>
    <name evidence="3" type="ORF">POCULU_LOCUS2775</name>
</gene>
<reference evidence="3" key="1">
    <citation type="submission" date="2021-06" db="EMBL/GenBank/DDBJ databases">
        <authorList>
            <person name="Kallberg Y."/>
            <person name="Tangrot J."/>
            <person name="Rosling A."/>
        </authorList>
    </citation>
    <scope>NUCLEOTIDE SEQUENCE</scope>
    <source>
        <strain evidence="3">IA702</strain>
    </source>
</reference>
<dbReference type="InterPro" id="IPR019412">
    <property type="entry name" value="IML2/TPR_39"/>
</dbReference>
<evidence type="ECO:0000313" key="4">
    <source>
        <dbReference type="Proteomes" id="UP000789572"/>
    </source>
</evidence>
<accession>A0A9N8ZRR7</accession>
<feature type="compositionally biased region" description="Polar residues" evidence="1">
    <location>
        <begin position="987"/>
        <end position="996"/>
    </location>
</feature>
<feature type="compositionally biased region" description="Basic residues" evidence="1">
    <location>
        <begin position="999"/>
        <end position="1009"/>
    </location>
</feature>
<feature type="compositionally biased region" description="Polar residues" evidence="1">
    <location>
        <begin position="144"/>
        <end position="158"/>
    </location>
</feature>
<dbReference type="PANTHER" id="PTHR31859">
    <property type="entry name" value="TETRATRICOPEPTIDE REPEAT PROTEIN 39 FAMILY MEMBER"/>
    <property type="match status" value="1"/>
</dbReference>
<comment type="caution">
    <text evidence="3">The sequence shown here is derived from an EMBL/GenBank/DDBJ whole genome shotgun (WGS) entry which is preliminary data.</text>
</comment>
<dbReference type="OrthoDB" id="2154985at2759"/>
<evidence type="ECO:0000256" key="1">
    <source>
        <dbReference type="SAM" id="MobiDB-lite"/>
    </source>
</evidence>
<feature type="transmembrane region" description="Helical" evidence="2">
    <location>
        <begin position="670"/>
        <end position="691"/>
    </location>
</feature>
<dbReference type="Pfam" id="PF10300">
    <property type="entry name" value="Iml2-TPR_39"/>
    <property type="match status" value="1"/>
</dbReference>
<organism evidence="3 4">
    <name type="scientific">Paraglomus occultum</name>
    <dbReference type="NCBI Taxonomy" id="144539"/>
    <lineage>
        <taxon>Eukaryota</taxon>
        <taxon>Fungi</taxon>
        <taxon>Fungi incertae sedis</taxon>
        <taxon>Mucoromycota</taxon>
        <taxon>Glomeromycotina</taxon>
        <taxon>Glomeromycetes</taxon>
        <taxon>Paraglomerales</taxon>
        <taxon>Paraglomeraceae</taxon>
        <taxon>Paraglomus</taxon>
    </lineage>
</organism>
<feature type="compositionally biased region" description="Polar residues" evidence="1">
    <location>
        <begin position="93"/>
        <end position="109"/>
    </location>
</feature>
<keyword evidence="2" id="KW-0472">Membrane</keyword>
<feature type="compositionally biased region" description="Low complexity" evidence="1">
    <location>
        <begin position="73"/>
        <end position="83"/>
    </location>
</feature>
<feature type="region of interest" description="Disordered" evidence="1">
    <location>
        <begin position="1"/>
        <end position="205"/>
    </location>
</feature>
<keyword evidence="2" id="KW-0812">Transmembrane</keyword>
<keyword evidence="4" id="KW-1185">Reference proteome</keyword>
<feature type="compositionally biased region" description="Polar residues" evidence="1">
    <location>
        <begin position="39"/>
        <end position="61"/>
    </location>
</feature>
<dbReference type="PANTHER" id="PTHR31859:SF1">
    <property type="entry name" value="TETRATRICOPEPTIDE REPEAT PROTEIN 39C"/>
    <property type="match status" value="1"/>
</dbReference>
<dbReference type="AlphaFoldDB" id="A0A9N8ZRR7"/>
<keyword evidence="2" id="KW-1133">Transmembrane helix</keyword>
<name>A0A9N8ZRR7_9GLOM</name>
<proteinExistence type="predicted"/>
<protein>
    <submittedName>
        <fullName evidence="3">174_t:CDS:1</fullName>
    </submittedName>
</protein>
<evidence type="ECO:0000256" key="2">
    <source>
        <dbReference type="SAM" id="Phobius"/>
    </source>
</evidence>
<feature type="compositionally biased region" description="Polar residues" evidence="1">
    <location>
        <begin position="22"/>
        <end position="32"/>
    </location>
</feature>
<feature type="region of interest" description="Disordered" evidence="1">
    <location>
        <begin position="966"/>
        <end position="1009"/>
    </location>
</feature>
<dbReference type="Proteomes" id="UP000789572">
    <property type="component" value="Unassembled WGS sequence"/>
</dbReference>
<dbReference type="EMBL" id="CAJVPJ010000275">
    <property type="protein sequence ID" value="CAG8505059.1"/>
    <property type="molecule type" value="Genomic_DNA"/>
</dbReference>
<evidence type="ECO:0000313" key="3">
    <source>
        <dbReference type="EMBL" id="CAG8505059.1"/>
    </source>
</evidence>